<accession>X6MLA8</accession>
<reference evidence="2 3" key="1">
    <citation type="journal article" date="2013" name="Curr. Biol.">
        <title>The Genome of the Foraminiferan Reticulomyxa filosa.</title>
        <authorList>
            <person name="Glockner G."/>
            <person name="Hulsmann N."/>
            <person name="Schleicher M."/>
            <person name="Noegel A.A."/>
            <person name="Eichinger L."/>
            <person name="Gallinger C."/>
            <person name="Pawlowski J."/>
            <person name="Sierra R."/>
            <person name="Euteneuer U."/>
            <person name="Pillet L."/>
            <person name="Moustafa A."/>
            <person name="Platzer M."/>
            <person name="Groth M."/>
            <person name="Szafranski K."/>
            <person name="Schliwa M."/>
        </authorList>
    </citation>
    <scope>NUCLEOTIDE SEQUENCE [LARGE SCALE GENOMIC DNA]</scope>
</reference>
<evidence type="ECO:0000313" key="2">
    <source>
        <dbReference type="EMBL" id="ETO14242.1"/>
    </source>
</evidence>
<gene>
    <name evidence="2" type="ORF">RFI_23125</name>
</gene>
<organism evidence="2 3">
    <name type="scientific">Reticulomyxa filosa</name>
    <dbReference type="NCBI Taxonomy" id="46433"/>
    <lineage>
        <taxon>Eukaryota</taxon>
        <taxon>Sar</taxon>
        <taxon>Rhizaria</taxon>
        <taxon>Retaria</taxon>
        <taxon>Foraminifera</taxon>
        <taxon>Monothalamids</taxon>
        <taxon>Reticulomyxidae</taxon>
        <taxon>Reticulomyxa</taxon>
    </lineage>
</organism>
<dbReference type="AlphaFoldDB" id="X6MLA8"/>
<evidence type="ECO:0000313" key="3">
    <source>
        <dbReference type="Proteomes" id="UP000023152"/>
    </source>
</evidence>
<evidence type="ECO:0000256" key="1">
    <source>
        <dbReference type="SAM" id="Coils"/>
    </source>
</evidence>
<sequence>MIQGLIIKIYLQGFETFSASCKKDYAFLSYKERLTDVYSNKVLNEVEKYPNLYRAKSILIGSGSQLQKFEKKKICKNKAFPSQNKKGRKYKQTNKIVYAAGVKMRMVAVAMDRVMVSWKVEAKNLEEIETEAEKQMKQREQSEKKEQQQDKRKQWWFQLCVETKEQAQDINTDHKYEEKKEESGALCNEANKKEFFRVSKKKRYFIIENLICDCWYAISLQVCVQPLENLILPISSESWTKPLCVKNA</sequence>
<feature type="coiled-coil region" evidence="1">
    <location>
        <begin position="115"/>
        <end position="145"/>
    </location>
</feature>
<comment type="caution">
    <text evidence="2">The sequence shown here is derived from an EMBL/GenBank/DDBJ whole genome shotgun (WGS) entry which is preliminary data.</text>
</comment>
<dbReference type="EMBL" id="ASPP01020147">
    <property type="protein sequence ID" value="ETO14242.1"/>
    <property type="molecule type" value="Genomic_DNA"/>
</dbReference>
<protein>
    <submittedName>
        <fullName evidence="2">Uncharacterized protein</fullName>
    </submittedName>
</protein>
<name>X6MLA8_RETFI</name>
<keyword evidence="3" id="KW-1185">Reference proteome</keyword>
<dbReference type="Proteomes" id="UP000023152">
    <property type="component" value="Unassembled WGS sequence"/>
</dbReference>
<keyword evidence="1" id="KW-0175">Coiled coil</keyword>
<proteinExistence type="predicted"/>